<evidence type="ECO:0000313" key="19">
    <source>
        <dbReference type="EMBL" id="TXG90768.1"/>
    </source>
</evidence>
<evidence type="ECO:0000256" key="8">
    <source>
        <dbReference type="ARBA" id="ARBA00022630"/>
    </source>
</evidence>
<evidence type="ECO:0000256" key="5">
    <source>
        <dbReference type="ARBA" id="ARBA00010617"/>
    </source>
</evidence>
<feature type="compositionally biased region" description="Polar residues" evidence="18">
    <location>
        <begin position="1"/>
        <end position="25"/>
    </location>
</feature>
<dbReference type="AlphaFoldDB" id="A0A6P2CIG2"/>
<evidence type="ECO:0000256" key="2">
    <source>
        <dbReference type="ARBA" id="ARBA00001971"/>
    </source>
</evidence>
<evidence type="ECO:0000256" key="4">
    <source>
        <dbReference type="ARBA" id="ARBA00010018"/>
    </source>
</evidence>
<dbReference type="SUPFAM" id="SSF48264">
    <property type="entry name" value="Cytochrome P450"/>
    <property type="match status" value="1"/>
</dbReference>
<dbReference type="PROSITE" id="PS00086">
    <property type="entry name" value="CYTOCHROME_P450"/>
    <property type="match status" value="1"/>
</dbReference>
<feature type="binding site" description="axial binding residue" evidence="16">
    <location>
        <position position="425"/>
    </location>
    <ligand>
        <name>heme</name>
        <dbReference type="ChEBI" id="CHEBI:30413"/>
    </ligand>
    <ligandPart>
        <name>Fe</name>
        <dbReference type="ChEBI" id="CHEBI:18248"/>
    </ligandPart>
</feature>
<dbReference type="FunFam" id="1.10.630.10:FF:000040">
    <property type="entry name" value="Bifunctional cytochrome P450/NADPH--P450 reductase"/>
    <property type="match status" value="1"/>
</dbReference>
<evidence type="ECO:0000256" key="9">
    <source>
        <dbReference type="ARBA" id="ARBA00022643"/>
    </source>
</evidence>
<proteinExistence type="inferred from homology"/>
<dbReference type="InterPro" id="IPR001128">
    <property type="entry name" value="Cyt_P450"/>
</dbReference>
<dbReference type="RefSeq" id="WP_010838469.1">
    <property type="nucleotide sequence ID" value="NZ_QRCM01000001.1"/>
</dbReference>
<evidence type="ECO:0000256" key="13">
    <source>
        <dbReference type="ARBA" id="ARBA00023002"/>
    </source>
</evidence>
<evidence type="ECO:0000256" key="16">
    <source>
        <dbReference type="PIRSR" id="PIRSR602401-1"/>
    </source>
</evidence>
<dbReference type="GO" id="GO:0004497">
    <property type="term" value="F:monooxygenase activity"/>
    <property type="evidence" value="ECO:0007669"/>
    <property type="project" value="UniProtKB-KW"/>
</dbReference>
<comment type="cofactor">
    <cofactor evidence="2 16">
        <name>heme</name>
        <dbReference type="ChEBI" id="CHEBI:30413"/>
    </cofactor>
</comment>
<evidence type="ECO:0000256" key="6">
    <source>
        <dbReference type="ARBA" id="ARBA00022448"/>
    </source>
</evidence>
<comment type="cofactor">
    <cofactor evidence="1">
        <name>FMN</name>
        <dbReference type="ChEBI" id="CHEBI:58210"/>
    </cofactor>
</comment>
<protein>
    <submittedName>
        <fullName evidence="19">Cytochrome P450</fullName>
    </submittedName>
</protein>
<keyword evidence="14 16" id="KW-0408">Iron</keyword>
<dbReference type="GO" id="GO:0005506">
    <property type="term" value="F:iron ion binding"/>
    <property type="evidence" value="ECO:0007669"/>
    <property type="project" value="InterPro"/>
</dbReference>
<evidence type="ECO:0000256" key="18">
    <source>
        <dbReference type="SAM" id="MobiDB-lite"/>
    </source>
</evidence>
<keyword evidence="15 17" id="KW-0503">Monooxygenase</keyword>
<name>A0A6P2CIG2_9NOCA</name>
<comment type="similarity">
    <text evidence="5 17">Belongs to the cytochrome P450 family.</text>
</comment>
<comment type="cofactor">
    <cofactor evidence="3">
        <name>FAD</name>
        <dbReference type="ChEBI" id="CHEBI:57692"/>
    </cofactor>
</comment>
<keyword evidence="10 16" id="KW-0479">Metal-binding</keyword>
<comment type="caution">
    <text evidence="19">The sequence shown here is derived from an EMBL/GenBank/DDBJ whole genome shotgun (WGS) entry which is preliminary data.</text>
</comment>
<evidence type="ECO:0000256" key="14">
    <source>
        <dbReference type="ARBA" id="ARBA00023004"/>
    </source>
</evidence>
<keyword evidence="7 16" id="KW-0349">Heme</keyword>
<evidence type="ECO:0000256" key="1">
    <source>
        <dbReference type="ARBA" id="ARBA00001917"/>
    </source>
</evidence>
<dbReference type="PRINTS" id="PR00463">
    <property type="entry name" value="EP450I"/>
</dbReference>
<evidence type="ECO:0000313" key="20">
    <source>
        <dbReference type="Proteomes" id="UP000471120"/>
    </source>
</evidence>
<dbReference type="InterPro" id="IPR036396">
    <property type="entry name" value="Cyt_P450_sf"/>
</dbReference>
<dbReference type="GO" id="GO:0020037">
    <property type="term" value="F:heme binding"/>
    <property type="evidence" value="ECO:0007669"/>
    <property type="project" value="InterPro"/>
</dbReference>
<feature type="region of interest" description="Disordered" evidence="18">
    <location>
        <begin position="1"/>
        <end position="29"/>
    </location>
</feature>
<keyword evidence="11" id="KW-0274">FAD</keyword>
<dbReference type="PRINTS" id="PR00385">
    <property type="entry name" value="P450"/>
</dbReference>
<evidence type="ECO:0000256" key="7">
    <source>
        <dbReference type="ARBA" id="ARBA00022617"/>
    </source>
</evidence>
<keyword evidence="12" id="KW-0521">NADP</keyword>
<evidence type="ECO:0000256" key="12">
    <source>
        <dbReference type="ARBA" id="ARBA00022857"/>
    </source>
</evidence>
<evidence type="ECO:0000256" key="15">
    <source>
        <dbReference type="ARBA" id="ARBA00023033"/>
    </source>
</evidence>
<dbReference type="PANTHER" id="PTHR24305">
    <property type="entry name" value="CYTOCHROME P450"/>
    <property type="match status" value="1"/>
</dbReference>
<dbReference type="PANTHER" id="PTHR24305:SF166">
    <property type="entry name" value="CYTOCHROME P450 12A4, MITOCHONDRIAL-RELATED"/>
    <property type="match status" value="1"/>
</dbReference>
<dbReference type="CDD" id="cd11068">
    <property type="entry name" value="CYP120A1"/>
    <property type="match status" value="1"/>
</dbReference>
<evidence type="ECO:0000256" key="11">
    <source>
        <dbReference type="ARBA" id="ARBA00022827"/>
    </source>
</evidence>
<dbReference type="EMBL" id="QRCM01000001">
    <property type="protein sequence ID" value="TXG90768.1"/>
    <property type="molecule type" value="Genomic_DNA"/>
</dbReference>
<evidence type="ECO:0000256" key="10">
    <source>
        <dbReference type="ARBA" id="ARBA00022723"/>
    </source>
</evidence>
<dbReference type="Gene3D" id="1.10.630.10">
    <property type="entry name" value="Cytochrome P450"/>
    <property type="match status" value="1"/>
</dbReference>
<dbReference type="Pfam" id="PF00067">
    <property type="entry name" value="p450"/>
    <property type="match status" value="1"/>
</dbReference>
<dbReference type="Proteomes" id="UP000471120">
    <property type="component" value="Unassembled WGS sequence"/>
</dbReference>
<comment type="similarity">
    <text evidence="4">In the N-terminal section; belongs to the cytochrome P450 family.</text>
</comment>
<reference evidence="19 20" key="1">
    <citation type="submission" date="2018-07" db="EMBL/GenBank/DDBJ databases">
        <title>Genome sequence of Rhodococcus rhodnii ATCC 35071 from Rhodnius prolixus.</title>
        <authorList>
            <person name="Patel V."/>
            <person name="Vogel K.J."/>
        </authorList>
    </citation>
    <scope>NUCLEOTIDE SEQUENCE [LARGE SCALE GENOMIC DNA]</scope>
    <source>
        <strain evidence="19 20">ATCC 35071</strain>
    </source>
</reference>
<evidence type="ECO:0000256" key="3">
    <source>
        <dbReference type="ARBA" id="ARBA00001974"/>
    </source>
</evidence>
<dbReference type="GO" id="GO:0016705">
    <property type="term" value="F:oxidoreductase activity, acting on paired donors, with incorporation or reduction of molecular oxygen"/>
    <property type="evidence" value="ECO:0007669"/>
    <property type="project" value="InterPro"/>
</dbReference>
<dbReference type="InterPro" id="IPR002401">
    <property type="entry name" value="Cyt_P450_E_grp-I"/>
</dbReference>
<sequence>MASHNTASRSGGDTSPTNSATHSPTIPTPSFRLPLLGDLLSIDVAKPVQREMQMARRLGGIFERKIIAHRVIVVSGADLVAEVNDEEKWAKFLGLPLRKLRVIAGDGLFTAFNSEPNWGRAHRILGPGFSQTSMRGYHESMCAVVDELLTSWDHAAESGEYVDVGRSMTALTFDVIGRCGFGYDFGSFTRDAPDPFVGAMGRALEYVNRSSNDIPLLRTLFGRARRAQHDADIALMRETVARIVDEREASGDRRSDLLDLMLHTADPDTGERLTRESVVDQVLTFLVAGNETTSATLGFALHFLSSHPEIAAAARAEVLDVAGPDGPLAYEQIGKLRKVRRIVDETLRLWPAAPGYFRKVRADTTLGEHAMPVGSWVFVLLPQLHRDPAWGPDPERFDPDRFLPAAVRERSPHIYKPWGTGIRACIGRQFALHEAVLALASILRRYEIAPDPDYTLDVHEAITLKPRGLRVRPTRV</sequence>
<keyword evidence="8" id="KW-0285">Flavoprotein</keyword>
<accession>A0A6P2CIG2</accession>
<organism evidence="19 20">
    <name type="scientific">Rhodococcus rhodnii</name>
    <dbReference type="NCBI Taxonomy" id="38312"/>
    <lineage>
        <taxon>Bacteria</taxon>
        <taxon>Bacillati</taxon>
        <taxon>Actinomycetota</taxon>
        <taxon>Actinomycetes</taxon>
        <taxon>Mycobacteriales</taxon>
        <taxon>Nocardiaceae</taxon>
        <taxon>Rhodococcus</taxon>
    </lineage>
</organism>
<keyword evidence="9" id="KW-0288">FMN</keyword>
<dbReference type="InterPro" id="IPR017972">
    <property type="entry name" value="Cyt_P450_CS"/>
</dbReference>
<dbReference type="InterPro" id="IPR050121">
    <property type="entry name" value="Cytochrome_P450_monoxygenase"/>
</dbReference>
<keyword evidence="13 17" id="KW-0560">Oxidoreductase</keyword>
<evidence type="ECO:0000256" key="17">
    <source>
        <dbReference type="RuleBase" id="RU000461"/>
    </source>
</evidence>
<keyword evidence="6" id="KW-0813">Transport</keyword>
<gene>
    <name evidence="19" type="ORF">DW322_11730</name>
</gene>